<evidence type="ECO:0000313" key="2">
    <source>
        <dbReference type="Proteomes" id="UP001168877"/>
    </source>
</evidence>
<reference evidence="1" key="1">
    <citation type="journal article" date="2022" name="Plant J.">
        <title>Strategies of tolerance reflected in two North American maple genomes.</title>
        <authorList>
            <person name="McEvoy S.L."/>
            <person name="Sezen U.U."/>
            <person name="Trouern-Trend A."/>
            <person name="McMahon S.M."/>
            <person name="Schaberg P.G."/>
            <person name="Yang J."/>
            <person name="Wegrzyn J.L."/>
            <person name="Swenson N.G."/>
        </authorList>
    </citation>
    <scope>NUCLEOTIDE SEQUENCE</scope>
    <source>
        <strain evidence="1">NS2018</strain>
    </source>
</reference>
<gene>
    <name evidence="1" type="ORF">LWI29_029599</name>
</gene>
<organism evidence="1 2">
    <name type="scientific">Acer saccharum</name>
    <name type="common">Sugar maple</name>
    <dbReference type="NCBI Taxonomy" id="4024"/>
    <lineage>
        <taxon>Eukaryota</taxon>
        <taxon>Viridiplantae</taxon>
        <taxon>Streptophyta</taxon>
        <taxon>Embryophyta</taxon>
        <taxon>Tracheophyta</taxon>
        <taxon>Spermatophyta</taxon>
        <taxon>Magnoliopsida</taxon>
        <taxon>eudicotyledons</taxon>
        <taxon>Gunneridae</taxon>
        <taxon>Pentapetalae</taxon>
        <taxon>rosids</taxon>
        <taxon>malvids</taxon>
        <taxon>Sapindales</taxon>
        <taxon>Sapindaceae</taxon>
        <taxon>Hippocastanoideae</taxon>
        <taxon>Acereae</taxon>
        <taxon>Acer</taxon>
    </lineage>
</organism>
<evidence type="ECO:0000313" key="1">
    <source>
        <dbReference type="EMBL" id="KAK0593033.1"/>
    </source>
</evidence>
<dbReference type="AlphaFoldDB" id="A0AA39SLE1"/>
<sequence length="146" mass="16236">MIGSLKQFRNLRRIGYGLHLVGLLLRLSRSLWWVLNSLKVKVVTGKGFVMIMAVEDQLPVELEWVSTWLGLSNEGIPGKQKSGIAKEGGTVSKSGLWDFFEEITKVIETGIAVGFDFKGGEARAAEEIARREKEEAKKYGVANGRR</sequence>
<proteinExistence type="predicted"/>
<keyword evidence="2" id="KW-1185">Reference proteome</keyword>
<dbReference type="EMBL" id="JAUESC010000380">
    <property type="protein sequence ID" value="KAK0593033.1"/>
    <property type="molecule type" value="Genomic_DNA"/>
</dbReference>
<reference evidence="1" key="2">
    <citation type="submission" date="2023-06" db="EMBL/GenBank/DDBJ databases">
        <authorList>
            <person name="Swenson N.G."/>
            <person name="Wegrzyn J.L."/>
            <person name="Mcevoy S.L."/>
        </authorList>
    </citation>
    <scope>NUCLEOTIDE SEQUENCE</scope>
    <source>
        <strain evidence="1">NS2018</strain>
        <tissue evidence="1">Leaf</tissue>
    </source>
</reference>
<name>A0AA39SLE1_ACESA</name>
<comment type="caution">
    <text evidence="1">The sequence shown here is derived from an EMBL/GenBank/DDBJ whole genome shotgun (WGS) entry which is preliminary data.</text>
</comment>
<accession>A0AA39SLE1</accession>
<protein>
    <submittedName>
        <fullName evidence="1">Uncharacterized protein</fullName>
    </submittedName>
</protein>
<dbReference type="Proteomes" id="UP001168877">
    <property type="component" value="Unassembled WGS sequence"/>
</dbReference>